<gene>
    <name evidence="4" type="primary">CYP2J2</name>
    <name evidence="4" type="ORF">L345_18311</name>
</gene>
<dbReference type="GO" id="GO:0005506">
    <property type="term" value="F:iron ion binding"/>
    <property type="evidence" value="ECO:0007669"/>
    <property type="project" value="InterPro"/>
</dbReference>
<dbReference type="AlphaFoldDB" id="V8N1E4"/>
<keyword evidence="3" id="KW-0408">Iron</keyword>
<name>V8N1E4_OPHHA</name>
<keyword evidence="5" id="KW-1185">Reference proteome</keyword>
<feature type="non-terminal residue" evidence="4">
    <location>
        <position position="107"/>
    </location>
</feature>
<organism evidence="4 5">
    <name type="scientific">Ophiophagus hannah</name>
    <name type="common">King cobra</name>
    <name type="synonym">Naja hannah</name>
    <dbReference type="NCBI Taxonomy" id="8665"/>
    <lineage>
        <taxon>Eukaryota</taxon>
        <taxon>Metazoa</taxon>
        <taxon>Chordata</taxon>
        <taxon>Craniata</taxon>
        <taxon>Vertebrata</taxon>
        <taxon>Euteleostomi</taxon>
        <taxon>Lepidosauria</taxon>
        <taxon>Squamata</taxon>
        <taxon>Bifurcata</taxon>
        <taxon>Unidentata</taxon>
        <taxon>Episquamata</taxon>
        <taxon>Toxicofera</taxon>
        <taxon>Serpentes</taxon>
        <taxon>Colubroidea</taxon>
        <taxon>Elapidae</taxon>
        <taxon>Elapinae</taxon>
        <taxon>Ophiophagus</taxon>
    </lineage>
</organism>
<dbReference type="Proteomes" id="UP000018936">
    <property type="component" value="Unassembled WGS sequence"/>
</dbReference>
<feature type="non-terminal residue" evidence="4">
    <location>
        <position position="1"/>
    </location>
</feature>
<protein>
    <submittedName>
        <fullName evidence="4">Cytochrome protein</fullName>
    </submittedName>
</protein>
<dbReference type="InterPro" id="IPR001128">
    <property type="entry name" value="Cyt_P450"/>
</dbReference>
<evidence type="ECO:0000256" key="3">
    <source>
        <dbReference type="ARBA" id="ARBA00023004"/>
    </source>
</evidence>
<proteinExistence type="inferred from homology"/>
<dbReference type="Pfam" id="PF00067">
    <property type="entry name" value="p450"/>
    <property type="match status" value="1"/>
</dbReference>
<dbReference type="GO" id="GO:0005737">
    <property type="term" value="C:cytoplasm"/>
    <property type="evidence" value="ECO:0007669"/>
    <property type="project" value="TreeGrafter"/>
</dbReference>
<dbReference type="InterPro" id="IPR050182">
    <property type="entry name" value="Cytochrome_P450_fam2"/>
</dbReference>
<evidence type="ECO:0000256" key="2">
    <source>
        <dbReference type="ARBA" id="ARBA00022723"/>
    </source>
</evidence>
<dbReference type="InterPro" id="IPR036396">
    <property type="entry name" value="Cyt_P450_sf"/>
</dbReference>
<dbReference type="OrthoDB" id="9049161at2759"/>
<dbReference type="PANTHER" id="PTHR24300">
    <property type="entry name" value="CYTOCHROME P450 508A4-RELATED"/>
    <property type="match status" value="1"/>
</dbReference>
<evidence type="ECO:0000313" key="4">
    <source>
        <dbReference type="EMBL" id="ETE55980.1"/>
    </source>
</evidence>
<dbReference type="GO" id="GO:0006082">
    <property type="term" value="P:organic acid metabolic process"/>
    <property type="evidence" value="ECO:0007669"/>
    <property type="project" value="TreeGrafter"/>
</dbReference>
<dbReference type="EMBL" id="AZIM01054645">
    <property type="protein sequence ID" value="ETE55980.1"/>
    <property type="molecule type" value="Genomic_DNA"/>
</dbReference>
<dbReference type="SUPFAM" id="SSF48264">
    <property type="entry name" value="Cytochrome P450"/>
    <property type="match status" value="1"/>
</dbReference>
<comment type="similarity">
    <text evidence="1">Belongs to the cytochrome P450 family.</text>
</comment>
<evidence type="ECO:0000256" key="1">
    <source>
        <dbReference type="ARBA" id="ARBA00010617"/>
    </source>
</evidence>
<dbReference type="GO" id="GO:0006805">
    <property type="term" value="P:xenobiotic metabolic process"/>
    <property type="evidence" value="ECO:0007669"/>
    <property type="project" value="TreeGrafter"/>
</dbReference>
<reference evidence="4 5" key="1">
    <citation type="journal article" date="2013" name="Proc. Natl. Acad. Sci. U.S.A.">
        <title>The king cobra genome reveals dynamic gene evolution and adaptation in the snake venom system.</title>
        <authorList>
            <person name="Vonk F.J."/>
            <person name="Casewell N.R."/>
            <person name="Henkel C.V."/>
            <person name="Heimberg A.M."/>
            <person name="Jansen H.J."/>
            <person name="McCleary R.J."/>
            <person name="Kerkkamp H.M."/>
            <person name="Vos R.A."/>
            <person name="Guerreiro I."/>
            <person name="Calvete J.J."/>
            <person name="Wuster W."/>
            <person name="Woods A.E."/>
            <person name="Logan J.M."/>
            <person name="Harrison R.A."/>
            <person name="Castoe T.A."/>
            <person name="de Koning A.P."/>
            <person name="Pollock D.D."/>
            <person name="Yandell M."/>
            <person name="Calderon D."/>
            <person name="Renjifo C."/>
            <person name="Currier R.B."/>
            <person name="Salgado D."/>
            <person name="Pla D."/>
            <person name="Sanz L."/>
            <person name="Hyder A.S."/>
            <person name="Ribeiro J.M."/>
            <person name="Arntzen J.W."/>
            <person name="van den Thillart G.E."/>
            <person name="Boetzer M."/>
            <person name="Pirovano W."/>
            <person name="Dirks R.P."/>
            <person name="Spaink H.P."/>
            <person name="Duboule D."/>
            <person name="McGlinn E."/>
            <person name="Kini R.M."/>
            <person name="Richardson M.K."/>
        </authorList>
    </citation>
    <scope>NUCLEOTIDE SEQUENCE</scope>
    <source>
        <tissue evidence="4">Blood</tissue>
    </source>
</reference>
<sequence>MPSGILFSNGHIWKQQRHIGITSLQKLGLGKKNIEHQIEDGAQTLVELFRQTKGQPFDPSFPVINAVSNIICALSFGYQFAPEDENFQKLIKALEIVVEFIGSFFHV</sequence>
<comment type="caution">
    <text evidence="4">The sequence shown here is derived from an EMBL/GenBank/DDBJ whole genome shotgun (WGS) entry which is preliminary data.</text>
</comment>
<accession>V8N1E4</accession>
<dbReference type="GO" id="GO:0020037">
    <property type="term" value="F:heme binding"/>
    <property type="evidence" value="ECO:0007669"/>
    <property type="project" value="InterPro"/>
</dbReference>
<dbReference type="PANTHER" id="PTHR24300:SF134">
    <property type="entry name" value="CYTOCHROME P450, FAMILY 2, SUBFAMILY AB, POLYPEPTIDE 2-RELATED"/>
    <property type="match status" value="1"/>
</dbReference>
<keyword evidence="2" id="KW-0479">Metal-binding</keyword>
<dbReference type="Gene3D" id="1.10.630.10">
    <property type="entry name" value="Cytochrome P450"/>
    <property type="match status" value="1"/>
</dbReference>
<dbReference type="GO" id="GO:0016712">
    <property type="term" value="F:oxidoreductase activity, acting on paired donors, with incorporation or reduction of molecular oxygen, reduced flavin or flavoprotein as one donor, and incorporation of one atom of oxygen"/>
    <property type="evidence" value="ECO:0007669"/>
    <property type="project" value="TreeGrafter"/>
</dbReference>
<evidence type="ECO:0000313" key="5">
    <source>
        <dbReference type="Proteomes" id="UP000018936"/>
    </source>
</evidence>